<accession>A0A829PF00</accession>
<protein>
    <submittedName>
        <fullName evidence="1">Uncharacterized protein</fullName>
    </submittedName>
</protein>
<reference evidence="1 2" key="1">
    <citation type="submission" date="2014-01" db="EMBL/GenBank/DDBJ databases">
        <authorList>
            <person name="Zelazny A."/>
            <person name="Olivier K."/>
            <person name="Sampaio E.P."/>
            <person name="Holland S.M."/>
            <person name="Tallon L.J."/>
            <person name="Sadzewicz L.K."/>
            <person name="Sengamalay N."/>
            <person name="Fraser C.M."/>
            <person name="Hine E."/>
            <person name="Shefchek K.A."/>
            <person name="Das S.P."/>
            <person name="Shallom S.J."/>
            <person name="Agrawal S."/>
            <person name="Tettelin H."/>
        </authorList>
    </citation>
    <scope>NUCLEOTIDE SEQUENCE [LARGE SCALE GENOMIC DNA]</scope>
    <source>
        <strain evidence="1 2">MAB_030201_1075</strain>
    </source>
</reference>
<evidence type="ECO:0000313" key="2">
    <source>
        <dbReference type="Proteomes" id="UP000019854"/>
    </source>
</evidence>
<dbReference type="EMBL" id="JAOX01000001">
    <property type="protein sequence ID" value="ETZ86783.1"/>
    <property type="molecule type" value="Genomic_DNA"/>
</dbReference>
<evidence type="ECO:0000313" key="1">
    <source>
        <dbReference type="EMBL" id="ETZ86783.1"/>
    </source>
</evidence>
<dbReference type="AlphaFoldDB" id="A0A829PF00"/>
<proteinExistence type="predicted"/>
<name>A0A829PF00_9MYCO</name>
<sequence length="37" mass="3998">MNRRGATPFRTSGGWVVVPAGAMSQFHVRPTIAERVG</sequence>
<organism evidence="1 2">
    <name type="scientific">Mycobacteroides abscessus MAB_030201_1075</name>
    <dbReference type="NCBI Taxonomy" id="1335410"/>
    <lineage>
        <taxon>Bacteria</taxon>
        <taxon>Bacillati</taxon>
        <taxon>Actinomycetota</taxon>
        <taxon>Actinomycetes</taxon>
        <taxon>Mycobacteriales</taxon>
        <taxon>Mycobacteriaceae</taxon>
        <taxon>Mycobacteroides</taxon>
        <taxon>Mycobacteroides abscessus</taxon>
    </lineage>
</organism>
<comment type="caution">
    <text evidence="1">The sequence shown here is derived from an EMBL/GenBank/DDBJ whole genome shotgun (WGS) entry which is preliminary data.</text>
</comment>
<gene>
    <name evidence="1" type="ORF">L829_0321</name>
</gene>
<dbReference type="Proteomes" id="UP000019854">
    <property type="component" value="Unassembled WGS sequence"/>
</dbReference>